<dbReference type="AlphaFoldDB" id="A0AAV8X5F3"/>
<dbReference type="GO" id="GO:0031123">
    <property type="term" value="P:RNA 3'-end processing"/>
    <property type="evidence" value="ECO:0007669"/>
    <property type="project" value="TreeGrafter"/>
</dbReference>
<dbReference type="Gene3D" id="3.30.160.60">
    <property type="entry name" value="Classic Zinc Finger"/>
    <property type="match status" value="1"/>
</dbReference>
<dbReference type="Gene3D" id="3.30.460.10">
    <property type="entry name" value="Beta Polymerase, domain 2"/>
    <property type="match status" value="1"/>
</dbReference>
<dbReference type="CDD" id="cd05402">
    <property type="entry name" value="NT_PAP_TUTase"/>
    <property type="match status" value="1"/>
</dbReference>
<accession>A0AAV8X5F3</accession>
<gene>
    <name evidence="10" type="ORF">NQ314_013488</name>
</gene>
<evidence type="ECO:0000259" key="9">
    <source>
        <dbReference type="Pfam" id="PF22600"/>
    </source>
</evidence>
<dbReference type="GO" id="GO:0046872">
    <property type="term" value="F:metal ion binding"/>
    <property type="evidence" value="ECO:0007669"/>
    <property type="project" value="UniProtKB-KW"/>
</dbReference>
<evidence type="ECO:0000256" key="5">
    <source>
        <dbReference type="ARBA" id="ARBA00022842"/>
    </source>
</evidence>
<feature type="domain" description="C2H2-type" evidence="8">
    <location>
        <begin position="18"/>
        <end position="42"/>
    </location>
</feature>
<feature type="region of interest" description="Disordered" evidence="6">
    <location>
        <begin position="598"/>
        <end position="621"/>
    </location>
</feature>
<evidence type="ECO:0000256" key="1">
    <source>
        <dbReference type="ARBA" id="ARBA00001936"/>
    </source>
</evidence>
<dbReference type="PANTHER" id="PTHR12271:SF127">
    <property type="entry name" value="SPECKLE TARGETED PIP5K1A-REGULATED POLY(A) POLYMERASE"/>
    <property type="match status" value="1"/>
</dbReference>
<dbReference type="PANTHER" id="PTHR12271">
    <property type="entry name" value="POLY A POLYMERASE CID PAP -RELATED"/>
    <property type="match status" value="1"/>
</dbReference>
<dbReference type="InterPro" id="IPR013087">
    <property type="entry name" value="Znf_C2H2_type"/>
</dbReference>
<comment type="cofactor">
    <cofactor evidence="2">
        <name>Mg(2+)</name>
        <dbReference type="ChEBI" id="CHEBI:18420"/>
    </cofactor>
</comment>
<keyword evidence="5" id="KW-0460">Magnesium</keyword>
<evidence type="ECO:0000256" key="6">
    <source>
        <dbReference type="SAM" id="MobiDB-lite"/>
    </source>
</evidence>
<organism evidence="10 11">
    <name type="scientific">Rhamnusium bicolor</name>
    <dbReference type="NCBI Taxonomy" id="1586634"/>
    <lineage>
        <taxon>Eukaryota</taxon>
        <taxon>Metazoa</taxon>
        <taxon>Ecdysozoa</taxon>
        <taxon>Arthropoda</taxon>
        <taxon>Hexapoda</taxon>
        <taxon>Insecta</taxon>
        <taxon>Pterygota</taxon>
        <taxon>Neoptera</taxon>
        <taxon>Endopterygota</taxon>
        <taxon>Coleoptera</taxon>
        <taxon>Polyphaga</taxon>
        <taxon>Cucujiformia</taxon>
        <taxon>Chrysomeloidea</taxon>
        <taxon>Cerambycidae</taxon>
        <taxon>Lepturinae</taxon>
        <taxon>Rhagiini</taxon>
        <taxon>Rhamnusium</taxon>
    </lineage>
</organism>
<sequence>MLESGVEDTASDANKKNLFCDLCKIELPNVSSMQQHILGQKHKKLDSAEEERKRVEQKCGFSPNITQDVILNYFSKYGKIIWVHFGHLFVLLDYTEPSAVVKVMEKEHYLGGRHLMIRHRQLKKQTGFTNKADNDDSNDFIQKLKDVPTLESQVQMLIQNLQPHMQQQFPKYRRICEELYNILSVFPHCYVHPFGSTITGLNFNNSDIDVFISGIKRDENDVPYLYKTRTLLLNSQRFSNAVVIRNAKIPILKCVHIKTGIRCDINLKNMLGVCNSQLINYYLNIDSKIRKLMMVLKYWAKVHKFTGQSHLFSNYSLSMMLIFFLQQEPYNIPSVLSLQQNPNCFRFHDGWNGGFQQIPVNSTSVRDTSLLKLLEKFFTFYVEFEYGVNIICPYLGETIKKDQFRDLDTLPNGFDSYKEHIQGGTPLKVNATICVQDPFEHSRNITPIVSASTLDKFVSFCRLGKKLCEDDENTLLYKLLTVVPSNLSQCGLKVQPEFSQFSIPMRPSLKYIEEKIEESSNRQEAIQKAWFKSVVKFTTIVLKDFLKFDLTDLHGSASKTKNNKNEGQADVYDKGEMNRVCYRYQCVGKINLWQARKSTAKNNKSESDTKSKQSIIERRWQ</sequence>
<keyword evidence="11" id="KW-1185">Reference proteome</keyword>
<evidence type="ECO:0000259" key="8">
    <source>
        <dbReference type="Pfam" id="PF12874"/>
    </source>
</evidence>
<proteinExistence type="predicted"/>
<feature type="domain" description="Poly(A) RNA polymerase mitochondrial-like central palm" evidence="9">
    <location>
        <begin position="150"/>
        <end position="283"/>
    </location>
</feature>
<evidence type="ECO:0000256" key="2">
    <source>
        <dbReference type="ARBA" id="ARBA00001946"/>
    </source>
</evidence>
<comment type="cofactor">
    <cofactor evidence="1">
        <name>Mn(2+)</name>
        <dbReference type="ChEBI" id="CHEBI:29035"/>
    </cofactor>
</comment>
<dbReference type="InterPro" id="IPR002058">
    <property type="entry name" value="PAP_assoc"/>
</dbReference>
<comment type="caution">
    <text evidence="10">The sequence shown here is derived from an EMBL/GenBank/DDBJ whole genome shotgun (WGS) entry which is preliminary data.</text>
</comment>
<feature type="compositionally biased region" description="Basic and acidic residues" evidence="6">
    <location>
        <begin position="603"/>
        <end position="621"/>
    </location>
</feature>
<keyword evidence="3" id="KW-0808">Transferase</keyword>
<keyword evidence="4" id="KW-0479">Metal-binding</keyword>
<dbReference type="GO" id="GO:0003676">
    <property type="term" value="F:nucleic acid binding"/>
    <property type="evidence" value="ECO:0007669"/>
    <property type="project" value="InterPro"/>
</dbReference>
<reference evidence="10" key="1">
    <citation type="journal article" date="2023" name="Insect Mol. Biol.">
        <title>Genome sequencing provides insights into the evolution of gene families encoding plant cell wall-degrading enzymes in longhorned beetles.</title>
        <authorList>
            <person name="Shin N.R."/>
            <person name="Okamura Y."/>
            <person name="Kirsch R."/>
            <person name="Pauchet Y."/>
        </authorList>
    </citation>
    <scope>NUCLEOTIDE SEQUENCE</scope>
    <source>
        <strain evidence="10">RBIC_L_NR</strain>
    </source>
</reference>
<dbReference type="Gene3D" id="1.10.1410.10">
    <property type="match status" value="1"/>
</dbReference>
<evidence type="ECO:0008006" key="12">
    <source>
        <dbReference type="Google" id="ProtNLM"/>
    </source>
</evidence>
<dbReference type="Pfam" id="PF22600">
    <property type="entry name" value="MTPAP-like_central"/>
    <property type="match status" value="1"/>
</dbReference>
<evidence type="ECO:0000313" key="11">
    <source>
        <dbReference type="Proteomes" id="UP001162156"/>
    </source>
</evidence>
<evidence type="ECO:0000256" key="3">
    <source>
        <dbReference type="ARBA" id="ARBA00022679"/>
    </source>
</evidence>
<evidence type="ECO:0000313" key="10">
    <source>
        <dbReference type="EMBL" id="KAJ8934242.1"/>
    </source>
</evidence>
<dbReference type="SUPFAM" id="SSF57667">
    <property type="entry name" value="beta-beta-alpha zinc fingers"/>
    <property type="match status" value="1"/>
</dbReference>
<dbReference type="Pfam" id="PF03828">
    <property type="entry name" value="PAP_assoc"/>
    <property type="match status" value="1"/>
</dbReference>
<evidence type="ECO:0000259" key="7">
    <source>
        <dbReference type="Pfam" id="PF03828"/>
    </source>
</evidence>
<protein>
    <recommendedName>
        <fullName evidence="12">Speckle targeted PIP5K1A-regulated poly(A) polymerase</fullName>
    </recommendedName>
</protein>
<dbReference type="SUPFAM" id="SSF81631">
    <property type="entry name" value="PAP/OAS1 substrate-binding domain"/>
    <property type="match status" value="1"/>
</dbReference>
<feature type="domain" description="PAP-associated" evidence="7">
    <location>
        <begin position="370"/>
        <end position="442"/>
    </location>
</feature>
<dbReference type="Proteomes" id="UP001162156">
    <property type="component" value="Unassembled WGS sequence"/>
</dbReference>
<evidence type="ECO:0000256" key="4">
    <source>
        <dbReference type="ARBA" id="ARBA00022723"/>
    </source>
</evidence>
<dbReference type="InterPro" id="IPR043519">
    <property type="entry name" value="NT_sf"/>
</dbReference>
<dbReference type="SUPFAM" id="SSF54928">
    <property type="entry name" value="RNA-binding domain, RBD"/>
    <property type="match status" value="1"/>
</dbReference>
<dbReference type="InterPro" id="IPR054708">
    <property type="entry name" value="MTPAP-like_central"/>
</dbReference>
<name>A0AAV8X5F3_9CUCU</name>
<dbReference type="Pfam" id="PF12874">
    <property type="entry name" value="zf-met"/>
    <property type="match status" value="1"/>
</dbReference>
<dbReference type="SUPFAM" id="SSF81301">
    <property type="entry name" value="Nucleotidyltransferase"/>
    <property type="match status" value="1"/>
</dbReference>
<dbReference type="InterPro" id="IPR035979">
    <property type="entry name" value="RBD_domain_sf"/>
</dbReference>
<dbReference type="GO" id="GO:1990817">
    <property type="term" value="F:poly(A) RNA polymerase activity"/>
    <property type="evidence" value="ECO:0007669"/>
    <property type="project" value="TreeGrafter"/>
</dbReference>
<dbReference type="EMBL" id="JANEYF010003751">
    <property type="protein sequence ID" value="KAJ8934242.1"/>
    <property type="molecule type" value="Genomic_DNA"/>
</dbReference>
<dbReference type="InterPro" id="IPR036236">
    <property type="entry name" value="Znf_C2H2_sf"/>
</dbReference>